<accession>A0AAV3PPN5</accession>
<dbReference type="GO" id="GO:0003677">
    <property type="term" value="F:DNA binding"/>
    <property type="evidence" value="ECO:0007669"/>
    <property type="project" value="UniProtKB-KW"/>
</dbReference>
<evidence type="ECO:0000259" key="9">
    <source>
        <dbReference type="PROSITE" id="PS51519"/>
    </source>
</evidence>
<evidence type="ECO:0000256" key="8">
    <source>
        <dbReference type="SAM" id="MobiDB-lite"/>
    </source>
</evidence>
<feature type="coiled-coil region" evidence="7">
    <location>
        <begin position="174"/>
        <end position="201"/>
    </location>
</feature>
<reference evidence="10 11" key="1">
    <citation type="submission" date="2024-01" db="EMBL/GenBank/DDBJ databases">
        <title>The complete chloroplast genome sequence of Lithospermum erythrorhizon: insights into the phylogenetic relationship among Boraginaceae species and the maternal lineages of purple gromwells.</title>
        <authorList>
            <person name="Okada T."/>
            <person name="Watanabe K."/>
        </authorList>
    </citation>
    <scope>NUCLEOTIDE SEQUENCE [LARGE SCALE GENOMIC DNA]</scope>
</reference>
<evidence type="ECO:0000256" key="2">
    <source>
        <dbReference type="ARBA" id="ARBA00023015"/>
    </source>
</evidence>
<dbReference type="Proteomes" id="UP001454036">
    <property type="component" value="Unassembled WGS sequence"/>
</dbReference>
<evidence type="ECO:0000256" key="7">
    <source>
        <dbReference type="SAM" id="Coils"/>
    </source>
</evidence>
<dbReference type="EMBL" id="BAABME010002240">
    <property type="protein sequence ID" value="GAA0153724.1"/>
    <property type="molecule type" value="Genomic_DNA"/>
</dbReference>
<sequence length="281" mass="32668">MANKQPHEIMWEFCLPLQEIPHVDDPLMDMCIYDPSFSSLDFVPSYNFPQGDYLYDFDGGLNFQSEMNGGFLELENKSLPWTFDENYHQNYHDENIKKGMDKPQSEDRNRSSKHLSREIIAQYFYMPITQAAKQLNIGLTLLKKRCRELGIRRWPHRKLASLETLIKNVHELSKDEREGAEQKLREAIEILEREKKLMEELPDMQLMEKTKRLRQACFKANYKKRKVMSMKNSSSLPYSTITQASPNNGCDNGVIDSSVDGEEIQSLLSDCFSSSNGMFLV</sequence>
<keyword evidence="11" id="KW-1185">Reference proteome</keyword>
<dbReference type="Pfam" id="PF02042">
    <property type="entry name" value="RWP-RK"/>
    <property type="match status" value="1"/>
</dbReference>
<dbReference type="PANTHER" id="PTHR46373">
    <property type="entry name" value="PROTEIN RKD4"/>
    <property type="match status" value="1"/>
</dbReference>
<gene>
    <name evidence="10" type="ORF">LIER_11894</name>
</gene>
<comment type="function">
    <text evidence="1">Putative transcription factor.</text>
</comment>
<comment type="caution">
    <text evidence="10">The sequence shown here is derived from an EMBL/GenBank/DDBJ whole genome shotgun (WGS) entry which is preliminary data.</text>
</comment>
<keyword evidence="5" id="KW-0804">Transcription</keyword>
<keyword evidence="4" id="KW-0238">DNA-binding</keyword>
<evidence type="ECO:0000313" key="11">
    <source>
        <dbReference type="Proteomes" id="UP001454036"/>
    </source>
</evidence>
<evidence type="ECO:0000256" key="1">
    <source>
        <dbReference type="ARBA" id="ARBA00004049"/>
    </source>
</evidence>
<name>A0AAV3PPN5_LITER</name>
<dbReference type="GO" id="GO:0003700">
    <property type="term" value="F:DNA-binding transcription factor activity"/>
    <property type="evidence" value="ECO:0007669"/>
    <property type="project" value="InterPro"/>
</dbReference>
<evidence type="ECO:0000256" key="3">
    <source>
        <dbReference type="ARBA" id="ARBA00023054"/>
    </source>
</evidence>
<evidence type="ECO:0000256" key="6">
    <source>
        <dbReference type="ARBA" id="ARBA00023242"/>
    </source>
</evidence>
<keyword evidence="3 7" id="KW-0175">Coiled coil</keyword>
<dbReference type="InterPro" id="IPR044607">
    <property type="entry name" value="RKD-like"/>
</dbReference>
<dbReference type="PANTHER" id="PTHR46373:SF20">
    <property type="entry name" value="PROTEIN RKD1"/>
    <property type="match status" value="1"/>
</dbReference>
<protein>
    <recommendedName>
        <fullName evidence="9">RWP-RK domain-containing protein</fullName>
    </recommendedName>
</protein>
<dbReference type="AlphaFoldDB" id="A0AAV3PPN5"/>
<keyword evidence="2" id="KW-0805">Transcription regulation</keyword>
<dbReference type="PROSITE" id="PS51519">
    <property type="entry name" value="RWP_RK"/>
    <property type="match status" value="1"/>
</dbReference>
<dbReference type="InterPro" id="IPR003035">
    <property type="entry name" value="RWP-RK_dom"/>
</dbReference>
<evidence type="ECO:0000256" key="5">
    <source>
        <dbReference type="ARBA" id="ARBA00023163"/>
    </source>
</evidence>
<feature type="compositionally biased region" description="Basic and acidic residues" evidence="8">
    <location>
        <begin position="93"/>
        <end position="110"/>
    </location>
</feature>
<organism evidence="10 11">
    <name type="scientific">Lithospermum erythrorhizon</name>
    <name type="common">Purple gromwell</name>
    <name type="synonym">Lithospermum officinale var. erythrorhizon</name>
    <dbReference type="NCBI Taxonomy" id="34254"/>
    <lineage>
        <taxon>Eukaryota</taxon>
        <taxon>Viridiplantae</taxon>
        <taxon>Streptophyta</taxon>
        <taxon>Embryophyta</taxon>
        <taxon>Tracheophyta</taxon>
        <taxon>Spermatophyta</taxon>
        <taxon>Magnoliopsida</taxon>
        <taxon>eudicotyledons</taxon>
        <taxon>Gunneridae</taxon>
        <taxon>Pentapetalae</taxon>
        <taxon>asterids</taxon>
        <taxon>lamiids</taxon>
        <taxon>Boraginales</taxon>
        <taxon>Boraginaceae</taxon>
        <taxon>Boraginoideae</taxon>
        <taxon>Lithospermeae</taxon>
        <taxon>Lithospermum</taxon>
    </lineage>
</organism>
<evidence type="ECO:0000256" key="4">
    <source>
        <dbReference type="ARBA" id="ARBA00023125"/>
    </source>
</evidence>
<evidence type="ECO:0000313" key="10">
    <source>
        <dbReference type="EMBL" id="GAA0153724.1"/>
    </source>
</evidence>
<feature type="domain" description="RWP-RK" evidence="9">
    <location>
        <begin position="96"/>
        <end position="183"/>
    </location>
</feature>
<feature type="region of interest" description="Disordered" evidence="8">
    <location>
        <begin position="93"/>
        <end position="112"/>
    </location>
</feature>
<keyword evidence="6" id="KW-0539">Nucleus</keyword>
<proteinExistence type="predicted"/>